<evidence type="ECO:0000256" key="4">
    <source>
        <dbReference type="ARBA" id="ARBA00022884"/>
    </source>
</evidence>
<dbReference type="SMART" id="SM00088">
    <property type="entry name" value="PINT"/>
    <property type="match status" value="1"/>
</dbReference>
<dbReference type="HAMAP" id="MF_03000">
    <property type="entry name" value="eIF3a"/>
    <property type="match status" value="1"/>
</dbReference>
<sequence>MSRSYQRPENALKRASEFIDVGKPNRALEVLYEVIKRGKMRNTYSEKLLEPIMFKYLELCVDLKKSHLAKEGLYQYRNIFQSVNVSSLETVVRHYLSLADERTEAARKESHQAVVDIDDLDNLTTPEEILLSAVSGEDAQDRSDRTILTPWVKFLWESYRQCLELLRTNSRVERLYHDIAKQAFKFCEKYSRKTEFRKLCDNLRTHLSHIQKQQGSATAVNLNNPETQQMNLETRLEQLNYAIRMELWQEAYKAIEDISDLMNKSKKMPKPHVMASYYQKLSLVFWKAGNMLFHAAALFKLFQLLRDQKKNITAEEVGKRASIVLIATLAIPLPSAHPEFDRFIETEKSALEKIDKLATLLSLPKPPTRVSLIRDLIRFNVVTAVPQELQNLYRLMEVEFDPLHLCTRMQGHIEWIQEHPELGLTQYAGALQEMTITRLVKQVAQLYQSITFKRLLELSVFVTDFNLERILVDLVRHNDLQIRVDHRSECIHFGADLSESQREDLPEGPMLQSLPSETIRCQLVQMGSALQDCVDLIKPDNKKREMEPLQAQTIQLYQQTKQREHQKILERQHIIEERKEMLENQNLEREESIKRAQEEQLKKQKEEEKMRLEREASRREKARQEEQLKQIQTKQIKERLLQISQTSYGQKMMEKFDEEELLNLGAEEILQRQVEELEKERKDLQLRLKSQEKKVDFFERAKRLVEIPLLKKMLEDEKEKDKDFWQSQEEDRVKRLVEEHEVSLEHSHRLNRMHQDRTDFLEQLTSTRRTDVEKKLNDFNARLEVERKKRLAERKDQRRRERRERYMREKAEEEQRERDEKLKAERENRDRMEREQREQEEQAYMERKAALDRQAELQRAREIEIEERQKSSSVRNDDHSGWRRGGQKEDKDKDEEKDSLDDKDDGGERSSVWRAGGEMGWAQGSWREKEREKLDVWRRKDEEANRAKEAEAKEAEAEVKEAEVEVEEEEEIVPRPPRDRGNRDIRQDEPPPPPRDRGNRDIRRDEPLREIRRDRDERPGGFGRDDRFGRDRDDRFGRDRDDRFGRDRDDRFGRDRDDRFGNRDERGNFGREERDGDSGWRRGPARDFGRGERDFGRGERDFGRGGDREFSRSDFGRGGDREFSRGDRDRDFTRGDRDREFTRGDRGDFGGRRDMGRDDRFGGRRLDGDRDRGSSRADEGGSWRSAAPPPLRERPRPEETPRDRRPEERRGGGEERRGGGGGGGGGEERRGGGNPWRAREEARREEQAAAAAPAPTPAPAPEPEPAPAPAPPAREEKTKPPREEPDAEGWTMAYIHHRLLVLTYLHPFQDGVT</sequence>
<feature type="compositionally biased region" description="Basic and acidic residues" evidence="7">
    <location>
        <begin position="1226"/>
        <end position="1247"/>
    </location>
</feature>
<dbReference type="InterPro" id="IPR027512">
    <property type="entry name" value="EIF3A"/>
</dbReference>
<feature type="region of interest" description="Disordered" evidence="7">
    <location>
        <begin position="598"/>
        <end position="627"/>
    </location>
</feature>
<evidence type="ECO:0000313" key="10">
    <source>
        <dbReference type="Proteomes" id="UP001286313"/>
    </source>
</evidence>
<keyword evidence="3 6" id="KW-0396">Initiation factor</keyword>
<dbReference type="Gene3D" id="1.25.40.860">
    <property type="match status" value="2"/>
</dbReference>
<feature type="compositionally biased region" description="Basic and acidic residues" evidence="7">
    <location>
        <begin position="972"/>
        <end position="1181"/>
    </location>
</feature>
<dbReference type="InterPro" id="IPR054711">
    <property type="entry name" value="eIF3a_PCI_TPR-like"/>
</dbReference>
<organism evidence="9 10">
    <name type="scientific">Petrolisthes cinctipes</name>
    <name type="common">Flat porcelain crab</name>
    <dbReference type="NCBI Taxonomy" id="88211"/>
    <lineage>
        <taxon>Eukaryota</taxon>
        <taxon>Metazoa</taxon>
        <taxon>Ecdysozoa</taxon>
        <taxon>Arthropoda</taxon>
        <taxon>Crustacea</taxon>
        <taxon>Multicrustacea</taxon>
        <taxon>Malacostraca</taxon>
        <taxon>Eumalacostraca</taxon>
        <taxon>Eucarida</taxon>
        <taxon>Decapoda</taxon>
        <taxon>Pleocyemata</taxon>
        <taxon>Anomura</taxon>
        <taxon>Galatheoidea</taxon>
        <taxon>Porcellanidae</taxon>
        <taxon>Petrolisthes</taxon>
    </lineage>
</organism>
<feature type="compositionally biased region" description="Basic and acidic residues" evidence="7">
    <location>
        <begin position="794"/>
        <end position="896"/>
    </location>
</feature>
<evidence type="ECO:0000256" key="1">
    <source>
        <dbReference type="ARBA" id="ARBA00004496"/>
    </source>
</evidence>
<comment type="caution">
    <text evidence="9">The sequence shown here is derived from an EMBL/GenBank/DDBJ whole genome shotgun (WGS) entry which is preliminary data.</text>
</comment>
<dbReference type="EMBL" id="JAWQEG010006339">
    <property type="protein sequence ID" value="KAK3855137.1"/>
    <property type="molecule type" value="Genomic_DNA"/>
</dbReference>
<comment type="similarity">
    <text evidence="6">Belongs to the eIF-3 subunit A family.</text>
</comment>
<name>A0AAE1BRU7_PETCI</name>
<dbReference type="GO" id="GO:0003743">
    <property type="term" value="F:translation initiation factor activity"/>
    <property type="evidence" value="ECO:0007669"/>
    <property type="project" value="UniProtKB-UniRule"/>
</dbReference>
<dbReference type="GO" id="GO:0071541">
    <property type="term" value="C:eukaryotic translation initiation factor 3 complex, eIF3m"/>
    <property type="evidence" value="ECO:0007669"/>
    <property type="project" value="TreeGrafter"/>
</dbReference>
<feature type="region of interest" description="Disordered" evidence="7">
    <location>
        <begin position="794"/>
        <end position="1286"/>
    </location>
</feature>
<dbReference type="Pfam" id="PF01399">
    <property type="entry name" value="PCI"/>
    <property type="match status" value="1"/>
</dbReference>
<dbReference type="GO" id="GO:0043614">
    <property type="term" value="C:multi-eIF complex"/>
    <property type="evidence" value="ECO:0007669"/>
    <property type="project" value="TreeGrafter"/>
</dbReference>
<dbReference type="GO" id="GO:0016282">
    <property type="term" value="C:eukaryotic 43S preinitiation complex"/>
    <property type="evidence" value="ECO:0007669"/>
    <property type="project" value="UniProtKB-UniRule"/>
</dbReference>
<dbReference type="FunFam" id="4.10.860.10:FF:000001">
    <property type="entry name" value="Eukaryotic translation initiation factor 3 subunit A"/>
    <property type="match status" value="1"/>
</dbReference>
<evidence type="ECO:0000256" key="6">
    <source>
        <dbReference type="HAMAP-Rule" id="MF_03000"/>
    </source>
</evidence>
<accession>A0AAE1BRU7</accession>
<feature type="domain" description="PCI" evidence="8">
    <location>
        <begin position="317"/>
        <end position="498"/>
    </location>
</feature>
<feature type="compositionally biased region" description="Basic and acidic residues" evidence="7">
    <location>
        <begin position="926"/>
        <end position="963"/>
    </location>
</feature>
<keyword evidence="4 6" id="KW-0694">RNA-binding</keyword>
<keyword evidence="10" id="KW-1185">Reference proteome</keyword>
<dbReference type="GO" id="GO:0003729">
    <property type="term" value="F:mRNA binding"/>
    <property type="evidence" value="ECO:0007669"/>
    <property type="project" value="TreeGrafter"/>
</dbReference>
<evidence type="ECO:0000256" key="2">
    <source>
        <dbReference type="ARBA" id="ARBA00022490"/>
    </source>
</evidence>
<comment type="subunit">
    <text evidence="6">Component of the eukaryotic translation initiation factor 3 (eIF-3) complex.</text>
</comment>
<evidence type="ECO:0000256" key="5">
    <source>
        <dbReference type="ARBA" id="ARBA00022917"/>
    </source>
</evidence>
<dbReference type="GO" id="GO:0033290">
    <property type="term" value="C:eukaryotic 48S preinitiation complex"/>
    <property type="evidence" value="ECO:0007669"/>
    <property type="project" value="UniProtKB-UniRule"/>
</dbReference>
<feature type="coiled-coil region" evidence="6">
    <location>
        <begin position="667"/>
        <end position="701"/>
    </location>
</feature>
<evidence type="ECO:0000256" key="7">
    <source>
        <dbReference type="SAM" id="MobiDB-lite"/>
    </source>
</evidence>
<dbReference type="PANTHER" id="PTHR14005:SF0">
    <property type="entry name" value="EUKARYOTIC TRANSLATION INITIATION FACTOR 3 SUBUNIT A"/>
    <property type="match status" value="1"/>
</dbReference>
<feature type="compositionally biased region" description="Basic and acidic residues" evidence="7">
    <location>
        <begin position="1273"/>
        <end position="1284"/>
    </location>
</feature>
<keyword evidence="5 6" id="KW-0648">Protein biosynthesis</keyword>
<evidence type="ECO:0000313" key="9">
    <source>
        <dbReference type="EMBL" id="KAK3855137.1"/>
    </source>
</evidence>
<evidence type="ECO:0000256" key="3">
    <source>
        <dbReference type="ARBA" id="ARBA00022540"/>
    </source>
</evidence>
<keyword evidence="6" id="KW-0175">Coiled coil</keyword>
<reference evidence="9" key="1">
    <citation type="submission" date="2023-10" db="EMBL/GenBank/DDBJ databases">
        <title>Genome assemblies of two species of porcelain crab, Petrolisthes cinctipes and Petrolisthes manimaculis (Anomura: Porcellanidae).</title>
        <authorList>
            <person name="Angst P."/>
        </authorList>
    </citation>
    <scope>NUCLEOTIDE SEQUENCE</scope>
    <source>
        <strain evidence="9">PB745_01</strain>
        <tissue evidence="9">Gill</tissue>
    </source>
</reference>
<dbReference type="GO" id="GO:0071540">
    <property type="term" value="C:eukaryotic translation initiation factor 3 complex, eIF3e"/>
    <property type="evidence" value="ECO:0007669"/>
    <property type="project" value="TreeGrafter"/>
</dbReference>
<dbReference type="PANTHER" id="PTHR14005">
    <property type="entry name" value="EUKARYOTIC TRANSLATION INITIATION FACTOR 3, THETA SUBUNIT"/>
    <property type="match status" value="1"/>
</dbReference>
<proteinExistence type="inferred from homology"/>
<dbReference type="InterPro" id="IPR000717">
    <property type="entry name" value="PCI_dom"/>
</dbReference>
<dbReference type="Proteomes" id="UP001286313">
    <property type="component" value="Unassembled WGS sequence"/>
</dbReference>
<keyword evidence="2 6" id="KW-0963">Cytoplasm</keyword>
<gene>
    <name evidence="9" type="ORF">Pcinc_038444</name>
</gene>
<comment type="function">
    <text evidence="6">RNA-binding component of the eukaryotic translation initiation factor 3 (eIF-3) complex, which is involved in protein synthesis of a specialized repertoire of mRNAs and, together with other initiation factors, stimulates binding of mRNA and methionyl-tRNAi to the 40S ribosome. The eIF-3 complex specifically targets and initiates translation of a subset of mRNAs involved in cell proliferation.</text>
</comment>
<comment type="subcellular location">
    <subcellularLocation>
        <location evidence="1 6">Cytoplasm</location>
    </subcellularLocation>
</comment>
<dbReference type="GO" id="GO:0002188">
    <property type="term" value="P:translation reinitiation"/>
    <property type="evidence" value="ECO:0007669"/>
    <property type="project" value="TreeGrafter"/>
</dbReference>
<feature type="compositionally biased region" description="Basic and acidic residues" evidence="7">
    <location>
        <begin position="1191"/>
        <end position="1218"/>
    </location>
</feature>
<protein>
    <recommendedName>
        <fullName evidence="6">Eukaryotic translation initiation factor 3 subunit A</fullName>
        <shortName evidence="6">eIF3a</shortName>
    </recommendedName>
    <alternativeName>
        <fullName evidence="6">Eukaryotic translation initiation factor 3 subunit 10</fullName>
    </alternativeName>
</protein>
<evidence type="ECO:0000259" key="8">
    <source>
        <dbReference type="PROSITE" id="PS50250"/>
    </source>
</evidence>
<dbReference type="Gene3D" id="4.10.860.10">
    <property type="entry name" value="UVR domain"/>
    <property type="match status" value="1"/>
</dbReference>
<feature type="compositionally biased region" description="Pro residues" evidence="7">
    <location>
        <begin position="1254"/>
        <end position="1272"/>
    </location>
</feature>
<dbReference type="GO" id="GO:0001732">
    <property type="term" value="P:formation of cytoplasmic translation initiation complex"/>
    <property type="evidence" value="ECO:0007669"/>
    <property type="project" value="UniProtKB-UniRule"/>
</dbReference>
<dbReference type="PROSITE" id="PS50250">
    <property type="entry name" value="PCI"/>
    <property type="match status" value="1"/>
</dbReference>
<dbReference type="Pfam" id="PF22591">
    <property type="entry name" value="eIF3a_PCI_TPR-like"/>
    <property type="match status" value="1"/>
</dbReference>